<keyword evidence="3" id="KW-1185">Reference proteome</keyword>
<name>A0A5B9W8A9_9BACT</name>
<reference evidence="2 3" key="1">
    <citation type="submission" date="2019-08" db="EMBL/GenBank/DDBJ databases">
        <title>Deep-cultivation of Planctomycetes and their phenomic and genomic characterization uncovers novel biology.</title>
        <authorList>
            <person name="Wiegand S."/>
            <person name="Jogler M."/>
            <person name="Boedeker C."/>
            <person name="Pinto D."/>
            <person name="Vollmers J."/>
            <person name="Rivas-Marin E."/>
            <person name="Kohn T."/>
            <person name="Peeters S.H."/>
            <person name="Heuer A."/>
            <person name="Rast P."/>
            <person name="Oberbeckmann S."/>
            <person name="Bunk B."/>
            <person name="Jeske O."/>
            <person name="Meyerdierks A."/>
            <person name="Storesund J.E."/>
            <person name="Kallscheuer N."/>
            <person name="Luecker S."/>
            <person name="Lage O.M."/>
            <person name="Pohl T."/>
            <person name="Merkel B.J."/>
            <person name="Hornburger P."/>
            <person name="Mueller R.-W."/>
            <person name="Bruemmer F."/>
            <person name="Labrenz M."/>
            <person name="Spormann A.M."/>
            <person name="Op den Camp H."/>
            <person name="Overmann J."/>
            <person name="Amann R."/>
            <person name="Jetten M.S.M."/>
            <person name="Mascher T."/>
            <person name="Medema M.H."/>
            <person name="Devos D.P."/>
            <person name="Kaster A.-K."/>
            <person name="Ovreas L."/>
            <person name="Rohde M."/>
            <person name="Galperin M.Y."/>
            <person name="Jogler C."/>
        </authorList>
    </citation>
    <scope>NUCLEOTIDE SEQUENCE [LARGE SCALE GENOMIC DNA]</scope>
    <source>
        <strain evidence="2 3">OJF2</strain>
    </source>
</reference>
<gene>
    <name evidence="2" type="ORF">OJF2_48010</name>
</gene>
<evidence type="ECO:0000256" key="1">
    <source>
        <dbReference type="SAM" id="MobiDB-lite"/>
    </source>
</evidence>
<feature type="compositionally biased region" description="Low complexity" evidence="1">
    <location>
        <begin position="24"/>
        <end position="37"/>
    </location>
</feature>
<dbReference type="Proteomes" id="UP000324233">
    <property type="component" value="Chromosome"/>
</dbReference>
<sequence>MRYAFSLVAFLTLTGCAGFEGVTRPGAADPAAGAAAARPRESWLSRRLHPDRPRRREPAPATATSPASEDNAARAAAPAAELLLPDGEGERDEPGAGRPWDQPAPDASRPIPEGRPTSGPPTGPAADDAGSETAP</sequence>
<feature type="compositionally biased region" description="Low complexity" evidence="1">
    <location>
        <begin position="59"/>
        <end position="80"/>
    </location>
</feature>
<organism evidence="2 3">
    <name type="scientific">Aquisphaera giovannonii</name>
    <dbReference type="NCBI Taxonomy" id="406548"/>
    <lineage>
        <taxon>Bacteria</taxon>
        <taxon>Pseudomonadati</taxon>
        <taxon>Planctomycetota</taxon>
        <taxon>Planctomycetia</taxon>
        <taxon>Isosphaerales</taxon>
        <taxon>Isosphaeraceae</taxon>
        <taxon>Aquisphaera</taxon>
    </lineage>
</organism>
<dbReference type="PROSITE" id="PS51257">
    <property type="entry name" value="PROKAR_LIPOPROTEIN"/>
    <property type="match status" value="1"/>
</dbReference>
<feature type="compositionally biased region" description="Basic and acidic residues" evidence="1">
    <location>
        <begin position="38"/>
        <end position="58"/>
    </location>
</feature>
<accession>A0A5B9W8A9</accession>
<evidence type="ECO:0000313" key="3">
    <source>
        <dbReference type="Proteomes" id="UP000324233"/>
    </source>
</evidence>
<feature type="region of interest" description="Disordered" evidence="1">
    <location>
        <begin position="20"/>
        <end position="135"/>
    </location>
</feature>
<protein>
    <recommendedName>
        <fullName evidence="4">Lipoprotein</fullName>
    </recommendedName>
</protein>
<dbReference type="KEGG" id="agv:OJF2_48010"/>
<evidence type="ECO:0000313" key="2">
    <source>
        <dbReference type="EMBL" id="QEH36241.1"/>
    </source>
</evidence>
<evidence type="ECO:0008006" key="4">
    <source>
        <dbReference type="Google" id="ProtNLM"/>
    </source>
</evidence>
<dbReference type="AlphaFoldDB" id="A0A5B9W8A9"/>
<proteinExistence type="predicted"/>
<dbReference type="EMBL" id="CP042997">
    <property type="protein sequence ID" value="QEH36241.1"/>
    <property type="molecule type" value="Genomic_DNA"/>
</dbReference>